<dbReference type="EMBL" id="PJQY01001249">
    <property type="protein sequence ID" value="PQQ04307.1"/>
    <property type="molecule type" value="Genomic_DNA"/>
</dbReference>
<name>A0A314YDW0_PRUYE</name>
<organism evidence="9 10">
    <name type="scientific">Prunus yedoensis var. nudiflora</name>
    <dbReference type="NCBI Taxonomy" id="2094558"/>
    <lineage>
        <taxon>Eukaryota</taxon>
        <taxon>Viridiplantae</taxon>
        <taxon>Streptophyta</taxon>
        <taxon>Embryophyta</taxon>
        <taxon>Tracheophyta</taxon>
        <taxon>Spermatophyta</taxon>
        <taxon>Magnoliopsida</taxon>
        <taxon>eudicotyledons</taxon>
        <taxon>Gunneridae</taxon>
        <taxon>Pentapetalae</taxon>
        <taxon>rosids</taxon>
        <taxon>fabids</taxon>
        <taxon>Rosales</taxon>
        <taxon>Rosaceae</taxon>
        <taxon>Amygdaloideae</taxon>
        <taxon>Amygdaleae</taxon>
        <taxon>Prunus</taxon>
    </lineage>
</organism>
<keyword evidence="5" id="KW-0963">Cytoplasm</keyword>
<dbReference type="AlphaFoldDB" id="A0A314YDW0"/>
<dbReference type="PANTHER" id="PTHR12596">
    <property type="entry name" value="EXPORTIN 4,7-RELATED"/>
    <property type="match status" value="1"/>
</dbReference>
<keyword evidence="7" id="KW-0539">Nucleus</keyword>
<comment type="caution">
    <text evidence="9">The sequence shown here is derived from an EMBL/GenBank/DDBJ whole genome shotgun (WGS) entry which is preliminary data.</text>
</comment>
<dbReference type="Pfam" id="PF25795">
    <property type="entry name" value="TPR_XPO7"/>
    <property type="match status" value="1"/>
</dbReference>
<dbReference type="GO" id="GO:0005049">
    <property type="term" value="F:nuclear export signal receptor activity"/>
    <property type="evidence" value="ECO:0007669"/>
    <property type="project" value="InterPro"/>
</dbReference>
<dbReference type="InterPro" id="IPR044189">
    <property type="entry name" value="XPO4/7-like"/>
</dbReference>
<dbReference type="GO" id="GO:0006611">
    <property type="term" value="P:protein export from nucleus"/>
    <property type="evidence" value="ECO:0007669"/>
    <property type="project" value="TreeGrafter"/>
</dbReference>
<comment type="subcellular location">
    <subcellularLocation>
        <location evidence="2">Cytoplasm</location>
    </subcellularLocation>
    <subcellularLocation>
        <location evidence="1">Nucleus</location>
    </subcellularLocation>
</comment>
<dbReference type="PANTHER" id="PTHR12596:SF2">
    <property type="entry name" value="EXPORTIN-7 ISOFORM X1"/>
    <property type="match status" value="1"/>
</dbReference>
<dbReference type="InterPro" id="IPR057947">
    <property type="entry name" value="TPR_XPO7/RBP17"/>
</dbReference>
<gene>
    <name evidence="9" type="ORF">Pyn_13851</name>
</gene>
<keyword evidence="4" id="KW-0813">Transport</keyword>
<dbReference type="GO" id="GO:0005737">
    <property type="term" value="C:cytoplasm"/>
    <property type="evidence" value="ECO:0007669"/>
    <property type="project" value="UniProtKB-SubCell"/>
</dbReference>
<dbReference type="Proteomes" id="UP000250321">
    <property type="component" value="Unassembled WGS sequence"/>
</dbReference>
<feature type="domain" description="Exportin-7/Ran-binding protein 17 TPR repeats" evidence="8">
    <location>
        <begin position="185"/>
        <end position="302"/>
    </location>
</feature>
<dbReference type="GO" id="GO:0005643">
    <property type="term" value="C:nuclear pore"/>
    <property type="evidence" value="ECO:0007669"/>
    <property type="project" value="TreeGrafter"/>
</dbReference>
<evidence type="ECO:0000313" key="9">
    <source>
        <dbReference type="EMBL" id="PQQ04307.1"/>
    </source>
</evidence>
<dbReference type="InterPro" id="IPR016024">
    <property type="entry name" value="ARM-type_fold"/>
</dbReference>
<evidence type="ECO:0000256" key="4">
    <source>
        <dbReference type="ARBA" id="ARBA00022448"/>
    </source>
</evidence>
<evidence type="ECO:0000256" key="3">
    <source>
        <dbReference type="ARBA" id="ARBA00009466"/>
    </source>
</evidence>
<reference evidence="9 10" key="1">
    <citation type="submission" date="2018-02" db="EMBL/GenBank/DDBJ databases">
        <title>Draft genome of wild Prunus yedoensis var. nudiflora.</title>
        <authorList>
            <person name="Baek S."/>
            <person name="Kim J.-H."/>
            <person name="Choi K."/>
            <person name="Kim G.-B."/>
            <person name="Cho A."/>
            <person name="Jang H."/>
            <person name="Shin C.-H."/>
            <person name="Yu H.-J."/>
            <person name="Mun J.-H."/>
        </authorList>
    </citation>
    <scope>NUCLEOTIDE SEQUENCE [LARGE SCALE GENOMIC DNA]</scope>
    <source>
        <strain evidence="10">cv. Jeju island</strain>
        <tissue evidence="9">Leaf</tissue>
    </source>
</reference>
<dbReference type="SUPFAM" id="SSF48371">
    <property type="entry name" value="ARM repeat"/>
    <property type="match status" value="1"/>
</dbReference>
<evidence type="ECO:0000256" key="1">
    <source>
        <dbReference type="ARBA" id="ARBA00004123"/>
    </source>
</evidence>
<evidence type="ECO:0000256" key="7">
    <source>
        <dbReference type="ARBA" id="ARBA00023242"/>
    </source>
</evidence>
<evidence type="ECO:0000256" key="6">
    <source>
        <dbReference type="ARBA" id="ARBA00022927"/>
    </source>
</evidence>
<evidence type="ECO:0000259" key="8">
    <source>
        <dbReference type="Pfam" id="PF25795"/>
    </source>
</evidence>
<sequence length="304" mass="33653">MGWGLGGGCVGDGGPMGGGGGFVGWGGGFVGCGGDGDEAMVFLRWNLRQGGREEREGCRGGAGYMIFFNGKWGFRQFTLSVLMYNDYLQGVIVVMILYLEKLSELVNVEGYSDWIRLVAEFTLKSLQSWKWASSSVYYLLGLWSRLVTSVPYLKGDAPSLLDEFVPKITEGFITSRFNSVQDGSPDDLSENPLDNVELLQDQLDCFPYLCRFQYESSSLYIINIVEPILQIYTERARVQTSDNSDLSVIEAKLAWIVHIVAAILKIKQCTGCSAESQEVLDAELSARILQLINVTDSGVHSQWK</sequence>
<keyword evidence="6" id="KW-0653">Protein transport</keyword>
<evidence type="ECO:0000256" key="5">
    <source>
        <dbReference type="ARBA" id="ARBA00022490"/>
    </source>
</evidence>
<proteinExistence type="inferred from homology"/>
<accession>A0A314YDW0</accession>
<evidence type="ECO:0000256" key="2">
    <source>
        <dbReference type="ARBA" id="ARBA00004496"/>
    </source>
</evidence>
<keyword evidence="10" id="KW-1185">Reference proteome</keyword>
<dbReference type="STRING" id="2094558.A0A314YDW0"/>
<protein>
    <submittedName>
        <fullName evidence="9">Exportin-7-B isoform X4</fullName>
    </submittedName>
</protein>
<dbReference type="OrthoDB" id="1421096at2759"/>
<comment type="similarity">
    <text evidence="3">Belongs to the exportin family.</text>
</comment>
<evidence type="ECO:0000313" key="10">
    <source>
        <dbReference type="Proteomes" id="UP000250321"/>
    </source>
</evidence>